<dbReference type="SUPFAM" id="SSF46774">
    <property type="entry name" value="ARID-like"/>
    <property type="match status" value="1"/>
</dbReference>
<evidence type="ECO:0000256" key="1">
    <source>
        <dbReference type="ARBA" id="ARBA00023015"/>
    </source>
</evidence>
<keyword evidence="10" id="KW-1267">Proteomics identification</keyword>
<dbReference type="AlphaFoldDB" id="F1QZ36"/>
<dbReference type="EMBL" id="CU104763">
    <property type="status" value="NOT_ANNOTATED_CDS"/>
    <property type="molecule type" value="Genomic_DNA"/>
</dbReference>
<feature type="region of interest" description="Disordered" evidence="4">
    <location>
        <begin position="573"/>
        <end position="608"/>
    </location>
</feature>
<reference evidence="6 7" key="2">
    <citation type="journal article" date="2013" name="Nature">
        <title>The zebrafish reference genome sequence and its relationship to the human genome.</title>
        <authorList>
            <consortium name="Genome Reference Consortium Zebrafish"/>
            <person name="Howe K."/>
            <person name="Clark M.D."/>
            <person name="Torroja C.F."/>
            <person name="Torrance J."/>
            <person name="Berthelot C."/>
            <person name="Muffato M."/>
            <person name="Collins J.E."/>
            <person name="Humphray S."/>
            <person name="McLaren K."/>
            <person name="Matthews L."/>
            <person name="McLaren S."/>
            <person name="Sealy I."/>
            <person name="Caccamo M."/>
            <person name="Churcher C."/>
            <person name="Scott C."/>
            <person name="Barrett J.C."/>
            <person name="Koch R."/>
            <person name="Rauch G.J."/>
            <person name="White S."/>
            <person name="Chow W."/>
            <person name="Kilian B."/>
            <person name="Quintais L.T."/>
            <person name="Guerra-Assuncao J.A."/>
            <person name="Zhou Y."/>
            <person name="Gu Y."/>
            <person name="Yen J."/>
            <person name="Vogel J.H."/>
            <person name="Eyre T."/>
            <person name="Redmond S."/>
            <person name="Banerjee R."/>
            <person name="Chi J."/>
            <person name="Fu B."/>
            <person name="Langley E."/>
            <person name="Maguire S.F."/>
            <person name="Laird G.K."/>
            <person name="Lloyd D."/>
            <person name="Kenyon E."/>
            <person name="Donaldson S."/>
            <person name="Sehra H."/>
            <person name="Almeida-King J."/>
            <person name="Loveland J."/>
            <person name="Trevanion S."/>
            <person name="Jones M."/>
            <person name="Quail M."/>
            <person name="Willey D."/>
            <person name="Hunt A."/>
            <person name="Burton J."/>
            <person name="Sims S."/>
            <person name="McLay K."/>
            <person name="Plumb B."/>
            <person name="Davis J."/>
            <person name="Clee C."/>
            <person name="Oliver K."/>
            <person name="Clark R."/>
            <person name="Riddle C."/>
            <person name="Elliot D."/>
            <person name="Eliott D."/>
            <person name="Threadgold G."/>
            <person name="Harden G."/>
            <person name="Ware D."/>
            <person name="Begum S."/>
            <person name="Mortimore B."/>
            <person name="Mortimer B."/>
            <person name="Kerry G."/>
            <person name="Heath P."/>
            <person name="Phillimore B."/>
            <person name="Tracey A."/>
            <person name="Corby N."/>
            <person name="Dunn M."/>
            <person name="Johnson C."/>
            <person name="Wood J."/>
            <person name="Clark S."/>
            <person name="Pelan S."/>
            <person name="Griffiths G."/>
            <person name="Smith M."/>
            <person name="Glithero R."/>
            <person name="Howden P."/>
            <person name="Barker N."/>
            <person name="Lloyd C."/>
            <person name="Stevens C."/>
            <person name="Harley J."/>
            <person name="Holt K."/>
            <person name="Panagiotidis G."/>
            <person name="Lovell J."/>
            <person name="Beasley H."/>
            <person name="Henderson C."/>
            <person name="Gordon D."/>
            <person name="Auger K."/>
            <person name="Wright D."/>
            <person name="Collins J."/>
            <person name="Raisen C."/>
            <person name="Dyer L."/>
            <person name="Leung K."/>
            <person name="Robertson L."/>
            <person name="Ambridge K."/>
            <person name="Leongamornlert D."/>
            <person name="McGuire S."/>
            <person name="Gilderthorp R."/>
            <person name="Griffiths C."/>
            <person name="Manthravadi D."/>
            <person name="Nichol S."/>
            <person name="Barker G."/>
            <person name="Whitehead S."/>
            <person name="Kay M."/>
            <person name="Brown J."/>
            <person name="Murnane C."/>
            <person name="Gray E."/>
            <person name="Humphries M."/>
            <person name="Sycamore N."/>
            <person name="Barker D."/>
            <person name="Saunders D."/>
            <person name="Wallis J."/>
            <person name="Babbage A."/>
            <person name="Hammond S."/>
            <person name="Mashreghi-Mohammadi M."/>
            <person name="Barr L."/>
            <person name="Martin S."/>
            <person name="Wray P."/>
            <person name="Ellington A."/>
            <person name="Matthews N."/>
            <person name="Ellwood M."/>
            <person name="Woodmansey R."/>
            <person name="Clark G."/>
            <person name="Cooper J."/>
            <person name="Cooper J."/>
            <person name="Tromans A."/>
            <person name="Grafham D."/>
            <person name="Skuce C."/>
            <person name="Pandian R."/>
            <person name="Andrews R."/>
            <person name="Harrison E."/>
            <person name="Kimberley A."/>
            <person name="Garnett J."/>
            <person name="Fosker N."/>
            <person name="Hall R."/>
            <person name="Garner P."/>
            <person name="Kelly D."/>
            <person name="Bird C."/>
            <person name="Palmer S."/>
            <person name="Gehring I."/>
            <person name="Berger A."/>
            <person name="Dooley C.M."/>
            <person name="Ersan-Urun Z."/>
            <person name="Eser C."/>
            <person name="Geiger H."/>
            <person name="Geisler M."/>
            <person name="Karotki L."/>
            <person name="Kirn A."/>
            <person name="Konantz J."/>
            <person name="Konantz M."/>
            <person name="Oberlander M."/>
            <person name="Rudolph-Geiger S."/>
            <person name="Teucke M."/>
            <person name="Lanz C."/>
            <person name="Raddatz G."/>
            <person name="Osoegawa K."/>
            <person name="Zhu B."/>
            <person name="Rapp A."/>
            <person name="Widaa S."/>
            <person name="Langford C."/>
            <person name="Yang F."/>
            <person name="Schuster S.C."/>
            <person name="Carter N.P."/>
            <person name="Harrow J."/>
            <person name="Ning Z."/>
            <person name="Herrero J."/>
            <person name="Searle S.M."/>
            <person name="Enright A."/>
            <person name="Geisler R."/>
            <person name="Plasterk R.H."/>
            <person name="Lee C."/>
            <person name="Westerfield M."/>
            <person name="de Jong P.J."/>
            <person name="Zon L.I."/>
            <person name="Postlethwait J.H."/>
            <person name="Nusslein-Volhard C."/>
            <person name="Hubbard T.J."/>
            <person name="Roest Crollius H."/>
            <person name="Rogers J."/>
            <person name="Stemple D.L."/>
        </authorList>
    </citation>
    <scope>NUCLEOTIDE SEQUENCE [LARGE SCALE GENOMIC DNA]</scope>
    <source>
        <strain evidence="6">Tuebingen</strain>
    </source>
</reference>
<feature type="region of interest" description="Disordered" evidence="4">
    <location>
        <begin position="400"/>
        <end position="437"/>
    </location>
</feature>
<dbReference type="RefSeq" id="NP_991128.2">
    <property type="nucleotide sequence ID" value="NM_205565.2"/>
</dbReference>
<evidence type="ECO:0000313" key="7">
    <source>
        <dbReference type="Proteomes" id="UP000000437"/>
    </source>
</evidence>
<evidence type="ECO:0000313" key="8">
    <source>
        <dbReference type="RefSeq" id="NP_991128.2"/>
    </source>
</evidence>
<gene>
    <name evidence="8" type="primary">wu:fa99c05</name>
    <name evidence="8" type="synonym">fa99c05</name>
    <name evidence="8 9" type="ORF">zgc:77151</name>
</gene>
<reference evidence="8" key="5">
    <citation type="submission" date="2025-04" db="UniProtKB">
        <authorList>
            <consortium name="RefSeq"/>
        </authorList>
    </citation>
    <scope>IDENTIFICATION</scope>
    <source>
        <strain evidence="8">Tuebingen</strain>
    </source>
</reference>
<evidence type="ECO:0000313" key="9">
    <source>
        <dbReference type="ZFIN" id="ZDB-GENE-030131-9097"/>
    </source>
</evidence>
<dbReference type="GeneID" id="337153"/>
<dbReference type="PaxDb" id="7955-ENSDARP00000111639"/>
<evidence type="ECO:0000256" key="3">
    <source>
        <dbReference type="ARBA" id="ARBA00023242"/>
    </source>
</evidence>
<dbReference type="EMBL" id="BX914201">
    <property type="status" value="NOT_ANNOTATED_CDS"/>
    <property type="molecule type" value="Genomic_DNA"/>
</dbReference>
<reference evidence="8" key="4">
    <citation type="journal article" date="2016" name="BMC Genomics">
        <title>Gene evolution and gene expression after whole genome duplication in fish: the PhyloFish database.</title>
        <authorList>
            <person name="Pasquier J."/>
            <person name="Cabau C."/>
            <person name="Nguyen T."/>
            <person name="Jouanno E."/>
            <person name="Severac D."/>
            <person name="Braasch I."/>
            <person name="Journot L."/>
            <person name="Pontarotti P."/>
            <person name="Klopp C."/>
            <person name="Postlethwait J.H."/>
            <person name="Guiguen Y."/>
            <person name="Bobe J."/>
        </authorList>
    </citation>
    <scope>NUCLEOTIDE SEQUENCE</scope>
    <source>
        <strain evidence="8">Tuebingen</strain>
    </source>
</reference>
<dbReference type="PANTHER" id="PTHR13964:SF41">
    <property type="entry name" value="AT-RICH INTERACTIVE DOMAIN-CONTAINING PROTEIN 5B"/>
    <property type="match status" value="1"/>
</dbReference>
<dbReference type="SMR" id="F1QZ36"/>
<dbReference type="AGR" id="ZFIN:ZDB-GENE-030131-9097"/>
<dbReference type="OrthoDB" id="1938591at2759"/>
<evidence type="ECO:0000256" key="4">
    <source>
        <dbReference type="SAM" id="MobiDB-lite"/>
    </source>
</evidence>
<keyword evidence="1" id="KW-0805">Transcription regulation</keyword>
<dbReference type="Bgee" id="ENSDARG00000054307">
    <property type="expression patterns" value="Expressed in early embryo and 26 other cell types or tissues"/>
</dbReference>
<proteinExistence type="evidence at protein level"/>
<dbReference type="InterPro" id="IPR043151">
    <property type="entry name" value="BAH_sf"/>
</dbReference>
<feature type="region of interest" description="Disordered" evidence="4">
    <location>
        <begin position="804"/>
        <end position="825"/>
    </location>
</feature>
<keyword evidence="2" id="KW-0804">Transcription</keyword>
<dbReference type="KEGG" id="dre:337153"/>
<dbReference type="ZFIN" id="ZDB-GENE-030131-9097">
    <property type="gene designation" value="zgc:77151"/>
</dbReference>
<organism evidence="6">
    <name type="scientific">Danio rerio</name>
    <name type="common">Zebrafish</name>
    <name type="synonym">Brachydanio rerio</name>
    <dbReference type="NCBI Taxonomy" id="7955"/>
    <lineage>
        <taxon>Eukaryota</taxon>
        <taxon>Metazoa</taxon>
        <taxon>Chordata</taxon>
        <taxon>Craniata</taxon>
        <taxon>Vertebrata</taxon>
        <taxon>Euteleostomi</taxon>
        <taxon>Actinopterygii</taxon>
        <taxon>Neopterygii</taxon>
        <taxon>Teleostei</taxon>
        <taxon>Ostariophysi</taxon>
        <taxon>Cypriniformes</taxon>
        <taxon>Danionidae</taxon>
        <taxon>Danioninae</taxon>
        <taxon>Danio</taxon>
    </lineage>
</organism>
<feature type="compositionally biased region" description="Polar residues" evidence="4">
    <location>
        <begin position="405"/>
        <end position="419"/>
    </location>
</feature>
<dbReference type="InterPro" id="IPR001606">
    <property type="entry name" value="ARID_dom"/>
</dbReference>
<keyword evidence="7" id="KW-1185">Reference proteome</keyword>
<feature type="region of interest" description="Disordered" evidence="4">
    <location>
        <begin position="124"/>
        <end position="159"/>
    </location>
</feature>
<dbReference type="PROSITE" id="PS51011">
    <property type="entry name" value="ARID"/>
    <property type="match status" value="1"/>
</dbReference>
<evidence type="ECO:0007829" key="10">
    <source>
        <dbReference type="PeptideAtlas" id="F1QZ36"/>
    </source>
</evidence>
<name>F1QZ36_DANRE</name>
<sequence length="856" mass="94616">MEQSTIQWLGAPSCLRGSFAFYKSVGLKKESGGPIRVWKLGEFYFMRCGPQEPVCIAEVTLLWEDQMQRHLLASSRLYFLPEDTPKGRAVEHGEDEVIAVSKKVVVRVEDLVKWTCQEPPNWRCSSSNVNEPQKSDESQDASSPQEGKSEGNGDESPVQHKVKVLSYPQYCRFRSLQRRVPDQASCPGLQDPHLLALGGIKVALHNTRVLYCRDTFNHPTIDNNASILTQLGCTSLSLKGRPRKRKGLDGSGSDHNHLSESWMERMKENVMGSVEMHWDGNWLPHPEEQLFLDQLFIFMQRRGSPISKVPNLGFKKIDLFLMYSVVKRLGGYDRVTSHRLWKTVYNELGGSPGSTSAATCTRRHYERLMLPYELYIRGENPELIKSRATLVSPTSIKKTVRGKGLSSSPKKNAVTNQGLSPDGAVVVRKRGRPPGKRNAKVLVKGRVGRPPLHPKPPLEKPARPHQEIVQPLTFFQELKLTNHPHGQGLSLVSSTPQPLQPILGRDVKVETAEPQAPSFLSVPCKVLAGGSLERFSPTKGLCPLDLFRARLGLNGAHEVAPQDSSINHQTLVNQPKVSTPETPESPQHQCSGCCSDPSSQNGAPRAPLPPLRIIPLDIGCSLQLRQLMRTRLGSTHMNTFTKRLSEVLAQDLNKTSQPNGNVPQEQSLPLNLSRRTITKRPAGDMELTDLQSREVQSGTKRPKMEAEDFGVSVKWNGLSFLVPLNQDEPADLSSPSRARALVQDRNKVASALPEPTCFSLVPKSDVPLEIPSSIGASPDTLPCIFQLKQGEDKTSTIAVTVKAEQESTSLDPDLEPPQPNSDLYSQCVPTDDIKESDAVSSLKVLSNSFLSKPSSC</sequence>
<dbReference type="PANTHER" id="PTHR13964">
    <property type="entry name" value="RBP-RELATED"/>
    <property type="match status" value="1"/>
</dbReference>
<dbReference type="Ensembl" id="ENSDART00000076483.4">
    <property type="protein sequence ID" value="ENSDARP00000070955.4"/>
    <property type="gene ID" value="ENSDARG00000054307.8"/>
</dbReference>
<dbReference type="GeneTree" id="ENSGT00940000163584"/>
<reference evidence="6" key="1">
    <citation type="submission" date="2011-07" db="UniProtKB">
        <authorList>
            <consortium name="Ensembl"/>
        </authorList>
    </citation>
    <scope>IDENTIFICATION</scope>
    <source>
        <strain evidence="6">Tuebingen</strain>
    </source>
</reference>
<reference evidence="8" key="3">
    <citation type="journal article" date="2015" name="Nat. Commun.">
        <title>RFX transcription factors are essential for hearing in mice.</title>
        <authorList>
            <person name="Elkon R."/>
            <person name="Milon B."/>
            <person name="Morrison L."/>
            <person name="Shah M."/>
            <person name="Vijayakumar S."/>
            <person name="Racherla M."/>
            <person name="Leitch C.C."/>
            <person name="Silipino L."/>
            <person name="Hadi S."/>
            <person name="Weiss-Gayet M."/>
            <person name="Barras E."/>
            <person name="Schmid C.D."/>
            <person name="Ait-Lounis A."/>
            <person name="Barnes A."/>
            <person name="Song Y."/>
            <person name="Eisenman D.J."/>
            <person name="Eliyahu E."/>
            <person name="Frolenkov G.I."/>
            <person name="Strome S.E."/>
            <person name="Durand B."/>
            <person name="Zaghloul N.A."/>
            <person name="Jones S.M."/>
            <person name="Reith W."/>
            <person name="Hertzano R."/>
        </authorList>
    </citation>
    <scope>NUCLEOTIDE SEQUENCE</scope>
    <source>
        <strain evidence="8">Tuebingen</strain>
    </source>
</reference>
<dbReference type="Gene3D" id="2.30.30.490">
    <property type="match status" value="1"/>
</dbReference>
<dbReference type="STRING" id="7955.ENSDARP00000070955"/>
<accession>A0A8M1PEQ6</accession>
<dbReference type="FunFam" id="1.10.150.60:FF:000015">
    <property type="entry name" value="AT-rich interactive domain-containing protein 5B"/>
    <property type="match status" value="1"/>
</dbReference>
<evidence type="ECO:0000256" key="2">
    <source>
        <dbReference type="ARBA" id="ARBA00023163"/>
    </source>
</evidence>
<dbReference type="Gene3D" id="1.10.150.60">
    <property type="entry name" value="ARID DNA-binding domain"/>
    <property type="match status" value="1"/>
</dbReference>
<dbReference type="GO" id="GO:0006357">
    <property type="term" value="P:regulation of transcription by RNA polymerase II"/>
    <property type="evidence" value="ECO:0000318"/>
    <property type="project" value="GO_Central"/>
</dbReference>
<dbReference type="SMART" id="SM01014">
    <property type="entry name" value="ARID"/>
    <property type="match status" value="1"/>
</dbReference>
<keyword evidence="3" id="KW-0539">Nucleus</keyword>
<dbReference type="InterPro" id="IPR051232">
    <property type="entry name" value="ARID/SWI1_ChromRemod"/>
</dbReference>
<dbReference type="FunFam" id="2.30.30.490:FF:000038">
    <property type="entry name" value="AT-rich interactive domain-containing protein 5B"/>
    <property type="match status" value="1"/>
</dbReference>
<protein>
    <submittedName>
        <fullName evidence="8">Uncharacterized protein LOC337153</fullName>
    </submittedName>
    <submittedName>
        <fullName evidence="6">Zgc:77151</fullName>
    </submittedName>
</protein>
<evidence type="ECO:0000259" key="5">
    <source>
        <dbReference type="PROSITE" id="PS51011"/>
    </source>
</evidence>
<dbReference type="GO" id="GO:0005634">
    <property type="term" value="C:nucleus"/>
    <property type="evidence" value="ECO:0000318"/>
    <property type="project" value="GO_Central"/>
</dbReference>
<dbReference type="OMA" id="YEEHING"/>
<evidence type="ECO:0000313" key="6">
    <source>
        <dbReference type="Ensembl" id="ENSDARP00000070955"/>
    </source>
</evidence>
<feature type="compositionally biased region" description="Basic residues" evidence="4">
    <location>
        <begin position="427"/>
        <end position="437"/>
    </location>
</feature>
<dbReference type="Proteomes" id="UP000000437">
    <property type="component" value="Chromosome 21"/>
</dbReference>
<dbReference type="Pfam" id="PF01388">
    <property type="entry name" value="ARID"/>
    <property type="match status" value="1"/>
</dbReference>
<dbReference type="SMART" id="SM00501">
    <property type="entry name" value="BRIGHT"/>
    <property type="match status" value="1"/>
</dbReference>
<dbReference type="CDD" id="cd16869">
    <property type="entry name" value="ARID_ARID5"/>
    <property type="match status" value="1"/>
</dbReference>
<feature type="compositionally biased region" description="Polar residues" evidence="4">
    <location>
        <begin position="573"/>
        <end position="602"/>
    </location>
</feature>
<dbReference type="InterPro" id="IPR036431">
    <property type="entry name" value="ARID_dom_sf"/>
</dbReference>
<feature type="domain" description="ARID" evidence="5">
    <location>
        <begin position="285"/>
        <end position="377"/>
    </location>
</feature>
<dbReference type="HOGENOM" id="CLU_037084_0_0_1"/>
<accession>F1QZ36</accession>
<dbReference type="EMBL" id="BX649250">
    <property type="status" value="NOT_ANNOTATED_CDS"/>
    <property type="molecule type" value="Genomic_DNA"/>
</dbReference>
<dbReference type="GO" id="GO:0000976">
    <property type="term" value="F:transcription cis-regulatory region binding"/>
    <property type="evidence" value="ECO:0000318"/>
    <property type="project" value="GO_Central"/>
</dbReference>